<reference evidence="1" key="1">
    <citation type="submission" date="2024-05" db="EMBL/GenBank/DDBJ databases">
        <title>The Natural Products Discovery Center: Release of the First 8490 Sequenced Strains for Exploring Actinobacteria Biosynthetic Diversity.</title>
        <authorList>
            <person name="Kalkreuter E."/>
            <person name="Kautsar S.A."/>
            <person name="Yang D."/>
            <person name="Bader C.D."/>
            <person name="Teijaro C.N."/>
            <person name="Fluegel L."/>
            <person name="Davis C.M."/>
            <person name="Simpson J.R."/>
            <person name="Lauterbach L."/>
            <person name="Steele A.D."/>
            <person name="Gui C."/>
            <person name="Meng S."/>
            <person name="Li G."/>
            <person name="Viehrig K."/>
            <person name="Ye F."/>
            <person name="Su P."/>
            <person name="Kiefer A.F."/>
            <person name="Nichols A."/>
            <person name="Cepeda A.J."/>
            <person name="Yan W."/>
            <person name="Fan B."/>
            <person name="Jiang Y."/>
            <person name="Adhikari A."/>
            <person name="Zheng C.-J."/>
            <person name="Schuster L."/>
            <person name="Cowan T.M."/>
            <person name="Smanski M.J."/>
            <person name="Chevrette M.G."/>
            <person name="de Carvalho L.P.S."/>
            <person name="Shen B."/>
        </authorList>
    </citation>
    <scope>NUCLEOTIDE SEQUENCE</scope>
    <source>
        <strain evidence="1">NPDC080035</strain>
    </source>
</reference>
<dbReference type="Gene3D" id="3.40.50.150">
    <property type="entry name" value="Vaccinia Virus protein VP39"/>
    <property type="match status" value="1"/>
</dbReference>
<gene>
    <name evidence="1" type="ORF">AAME72_09450</name>
</gene>
<dbReference type="RefSeq" id="WP_348789990.1">
    <property type="nucleotide sequence ID" value="NZ_CP157390.1"/>
</dbReference>
<protein>
    <submittedName>
        <fullName evidence="1">SAM-dependent methyltransferase</fullName>
    </submittedName>
</protein>
<dbReference type="SUPFAM" id="SSF53335">
    <property type="entry name" value="S-adenosyl-L-methionine-dependent methyltransferases"/>
    <property type="match status" value="1"/>
</dbReference>
<keyword evidence="1" id="KW-0808">Transferase</keyword>
<evidence type="ECO:0000313" key="1">
    <source>
        <dbReference type="EMBL" id="XBM50080.1"/>
    </source>
</evidence>
<dbReference type="GO" id="GO:0008168">
    <property type="term" value="F:methyltransferase activity"/>
    <property type="evidence" value="ECO:0007669"/>
    <property type="project" value="UniProtKB-KW"/>
</dbReference>
<sequence length="280" mass="30528">MSAELSADVDAVLRVSDDWLSLREAEDARARSGRLARAVPALLPDGPITVHDLGSGTGSMMRWLAPELPGPQTWVLHDWNAELTALASRAAPPADADGTPVTVRSRVGRLDRLTAGDLAGASLVTASALLDVLTAREAHAIVEACVGAGAPGLFSLSVTGDVELHPWDARDIRVTRAFNAHQRREVRGRRLLGRYGGPIVRGLFERAGYRVRTALTTWRLDAGDPRLLAEWFDGWLGAAEEQTPGLRDELEDYRALRGRQQRRGELSAVVYHLDVLAWPR</sequence>
<dbReference type="GO" id="GO:0032259">
    <property type="term" value="P:methylation"/>
    <property type="evidence" value="ECO:0007669"/>
    <property type="project" value="UniProtKB-KW"/>
</dbReference>
<organism evidence="1">
    <name type="scientific">Leifsonia sp. NPDC080035</name>
    <dbReference type="NCBI Taxonomy" id="3143936"/>
    <lineage>
        <taxon>Bacteria</taxon>
        <taxon>Bacillati</taxon>
        <taxon>Actinomycetota</taxon>
        <taxon>Actinomycetes</taxon>
        <taxon>Micrococcales</taxon>
        <taxon>Microbacteriaceae</taxon>
        <taxon>Leifsonia</taxon>
    </lineage>
</organism>
<dbReference type="AlphaFoldDB" id="A0AAU7GF80"/>
<proteinExistence type="predicted"/>
<dbReference type="EMBL" id="CP157390">
    <property type="protein sequence ID" value="XBM50080.1"/>
    <property type="molecule type" value="Genomic_DNA"/>
</dbReference>
<dbReference type="InterPro" id="IPR029063">
    <property type="entry name" value="SAM-dependent_MTases_sf"/>
</dbReference>
<accession>A0AAU7GF80</accession>
<keyword evidence="1" id="KW-0489">Methyltransferase</keyword>
<name>A0AAU7GF80_9MICO</name>